<comment type="caution">
    <text evidence="13">The sequence shown here is derived from an EMBL/GenBank/DDBJ whole genome shotgun (WGS) entry which is preliminary data.</text>
</comment>
<evidence type="ECO:0000256" key="8">
    <source>
        <dbReference type="ARBA" id="ARBA00023136"/>
    </source>
</evidence>
<comment type="subcellular location">
    <subcellularLocation>
        <location evidence="1">Membrane</location>
        <topology evidence="1">Multi-pass membrane protein</topology>
    </subcellularLocation>
</comment>
<dbReference type="Pfam" id="PF00664">
    <property type="entry name" value="ABC_membrane"/>
    <property type="match status" value="3"/>
</dbReference>
<evidence type="ECO:0000313" key="13">
    <source>
        <dbReference type="EMBL" id="KAK2563580.1"/>
    </source>
</evidence>
<dbReference type="Pfam" id="PF00005">
    <property type="entry name" value="ABC_tran"/>
    <property type="match status" value="2"/>
</dbReference>
<feature type="transmembrane region" description="Helical" evidence="10">
    <location>
        <begin position="333"/>
        <end position="358"/>
    </location>
</feature>
<evidence type="ECO:0000256" key="10">
    <source>
        <dbReference type="SAM" id="Phobius"/>
    </source>
</evidence>
<dbReference type="PROSITE" id="PS50893">
    <property type="entry name" value="ABC_TRANSPORTER_2"/>
    <property type="match status" value="2"/>
</dbReference>
<evidence type="ECO:0000256" key="6">
    <source>
        <dbReference type="ARBA" id="ARBA00022840"/>
    </source>
</evidence>
<feature type="domain" description="ABC transmembrane type-1" evidence="12">
    <location>
        <begin position="116"/>
        <end position="396"/>
    </location>
</feature>
<dbReference type="FunFam" id="1.20.1560.10:FF:000026">
    <property type="entry name" value="Multidrug resistance-associated protein lethal(2)03659"/>
    <property type="match status" value="1"/>
</dbReference>
<keyword evidence="4 10" id="KW-0812">Transmembrane</keyword>
<keyword evidence="5" id="KW-0547">Nucleotide-binding</keyword>
<dbReference type="Gene3D" id="1.20.1560.10">
    <property type="entry name" value="ABC transporter type 1, transmembrane domain"/>
    <property type="match status" value="2"/>
</dbReference>
<evidence type="ECO:0000259" key="12">
    <source>
        <dbReference type="PROSITE" id="PS50929"/>
    </source>
</evidence>
<dbReference type="CDD" id="cd03250">
    <property type="entry name" value="ABCC_MRP_domain1"/>
    <property type="match status" value="1"/>
</dbReference>
<dbReference type="InterPro" id="IPR003593">
    <property type="entry name" value="AAA+_ATPase"/>
</dbReference>
<feature type="transmembrane region" description="Helical" evidence="10">
    <location>
        <begin position="154"/>
        <end position="171"/>
    </location>
</feature>
<dbReference type="GO" id="GO:0016887">
    <property type="term" value="F:ATP hydrolysis activity"/>
    <property type="evidence" value="ECO:0007669"/>
    <property type="project" value="InterPro"/>
</dbReference>
<dbReference type="SMART" id="SM00382">
    <property type="entry name" value="AAA"/>
    <property type="match status" value="2"/>
</dbReference>
<keyword evidence="7 10" id="KW-1133">Transmembrane helix</keyword>
<protein>
    <submittedName>
        <fullName evidence="13">ATP-binding cassette sub-family C member 4</fullName>
    </submittedName>
</protein>
<feature type="transmembrane region" description="Helical" evidence="10">
    <location>
        <begin position="912"/>
        <end position="928"/>
    </location>
</feature>
<dbReference type="Gene3D" id="3.40.50.300">
    <property type="entry name" value="P-loop containing nucleotide triphosphate hydrolases"/>
    <property type="match status" value="2"/>
</dbReference>
<proteinExistence type="inferred from homology"/>
<dbReference type="Proteomes" id="UP001249851">
    <property type="component" value="Unassembled WGS sequence"/>
</dbReference>
<evidence type="ECO:0000313" key="14">
    <source>
        <dbReference type="Proteomes" id="UP001249851"/>
    </source>
</evidence>
<evidence type="ECO:0000259" key="11">
    <source>
        <dbReference type="PROSITE" id="PS50893"/>
    </source>
</evidence>
<dbReference type="FunFam" id="3.40.50.300:FF:001726">
    <property type="entry name" value="Multidrug resistance-associated protein 4"/>
    <property type="match status" value="1"/>
</dbReference>
<name>A0AAD9QLM9_ACRCE</name>
<reference evidence="13" key="1">
    <citation type="journal article" date="2023" name="G3 (Bethesda)">
        <title>Whole genome assembly and annotation of the endangered Caribbean coral Acropora cervicornis.</title>
        <authorList>
            <person name="Selwyn J.D."/>
            <person name="Vollmer S.V."/>
        </authorList>
    </citation>
    <scope>NUCLEOTIDE SEQUENCE</scope>
    <source>
        <strain evidence="13">K2</strain>
    </source>
</reference>
<dbReference type="GO" id="GO:0016020">
    <property type="term" value="C:membrane"/>
    <property type="evidence" value="ECO:0007669"/>
    <property type="project" value="UniProtKB-SubCell"/>
</dbReference>
<evidence type="ECO:0000256" key="9">
    <source>
        <dbReference type="SAM" id="MobiDB-lite"/>
    </source>
</evidence>
<feature type="transmembrane region" description="Helical" evidence="10">
    <location>
        <begin position="723"/>
        <end position="742"/>
    </location>
</feature>
<dbReference type="InterPro" id="IPR050173">
    <property type="entry name" value="ABC_transporter_C-like"/>
</dbReference>
<keyword evidence="6 13" id="KW-0067">ATP-binding</keyword>
<dbReference type="PANTHER" id="PTHR24223">
    <property type="entry name" value="ATP-BINDING CASSETTE SUB-FAMILY C"/>
    <property type="match status" value="1"/>
</dbReference>
<evidence type="ECO:0000256" key="3">
    <source>
        <dbReference type="ARBA" id="ARBA00022448"/>
    </source>
</evidence>
<evidence type="ECO:0000256" key="4">
    <source>
        <dbReference type="ARBA" id="ARBA00022692"/>
    </source>
</evidence>
<evidence type="ECO:0000256" key="5">
    <source>
        <dbReference type="ARBA" id="ARBA00022741"/>
    </source>
</evidence>
<dbReference type="SUPFAM" id="SSF90123">
    <property type="entry name" value="ABC transporter transmembrane region"/>
    <property type="match status" value="3"/>
</dbReference>
<keyword evidence="3" id="KW-0813">Transport</keyword>
<dbReference type="SUPFAM" id="SSF52540">
    <property type="entry name" value="P-loop containing nucleoside triphosphate hydrolases"/>
    <property type="match status" value="2"/>
</dbReference>
<comment type="similarity">
    <text evidence="2">Belongs to the ABC transporter superfamily. ABCC family. Conjugate transporter (TC 3.A.1.208) subfamily.</text>
</comment>
<gene>
    <name evidence="13" type="ORF">P5673_013309</name>
</gene>
<dbReference type="GO" id="GO:0005524">
    <property type="term" value="F:ATP binding"/>
    <property type="evidence" value="ECO:0007669"/>
    <property type="project" value="UniProtKB-KW"/>
</dbReference>
<dbReference type="EMBL" id="JARQWQ010000025">
    <property type="protein sequence ID" value="KAK2563580.1"/>
    <property type="molecule type" value="Genomic_DNA"/>
</dbReference>
<evidence type="ECO:0000256" key="2">
    <source>
        <dbReference type="ARBA" id="ARBA00009726"/>
    </source>
</evidence>
<feature type="transmembrane region" description="Helical" evidence="10">
    <location>
        <begin position="934"/>
        <end position="951"/>
    </location>
</feature>
<dbReference type="InterPro" id="IPR003439">
    <property type="entry name" value="ABC_transporter-like_ATP-bd"/>
</dbReference>
<feature type="transmembrane region" description="Helical" evidence="10">
    <location>
        <begin position="1021"/>
        <end position="1040"/>
    </location>
</feature>
<dbReference type="PANTHER" id="PTHR24223:SF456">
    <property type="entry name" value="MULTIDRUG RESISTANCE-ASSOCIATED PROTEIN LETHAL(2)03659"/>
    <property type="match status" value="1"/>
</dbReference>
<feature type="compositionally biased region" description="Acidic residues" evidence="9">
    <location>
        <begin position="658"/>
        <end position="670"/>
    </location>
</feature>
<dbReference type="InterPro" id="IPR017871">
    <property type="entry name" value="ABC_transporter-like_CS"/>
</dbReference>
<dbReference type="PROSITE" id="PS50929">
    <property type="entry name" value="ABC_TM1F"/>
    <property type="match status" value="2"/>
</dbReference>
<sequence length="1482" mass="166149">MSETHAQCVRLESSGRHALVICSLVGRSQGYPQAIVFHDKQKPFKALRWMNDIFKKGYKQPLQNADVYAILPDDESKQLTDRLERLWNEEVQDAKKKNRKPRLRNAFIKFLGFPFLLLSSLALLEEGMKILAPLLISRLISFFSPTSGLSKTDAYITALGLCLVVVTETTIHAPNFFALARFGLALRIAAGSLVYRKALRLSHSSLSLTTTGQIVNLMTSDIQPLEMVLFLHHLWIGPLVVVVVAILCWYEIGLAALPGVFLFVLLVPLQGYIGRHFARLRTKTAALSDQRIKFMNEIISGMRVIKMYTWEKPFAQLVAEIRRRETKTVKFASFFRAINGALYLCAIALINLLVFSTYVATGRALNAEVLFFVVGLFMAIRTSFITFFGNGVMYLKQASVSEKRLQKFFELEERDFNISPELNGFDSRTDTPSLQLTNITAYWDQTLSPTLKDVSFEAKPGDLNIVVGPVGAGKSSLLMVLLGELPVISGERKVHGKIGYASQQAWIFSGTVKENIVFGQEFVQDRYLRVIEACALKKDLEVFHNGDSTLVGERGVVLSGGQKARISLARAVYHNADIYLLDDPLSAVDTQVGCELFDKCILGLLKPKICVLVTHQLQFLKEATSILCLKEGSCVGQGSFSDLSNIDVQSLVGIPESVDDSAVETGDQEEEEKKKDATVSIETTTTVQPEDKTTKQAIEKEDRFTGTVTWRVYFDYWKAGGGFLKLSLLIILFLGAQASAMASDWWLARWADIEDENAVLSKNSTTATQDISQTRTKYLAIYGALVANTLLLAFSGAGFFLYIAICASQNLHNLMFERLLGATIYFFDHNPVGRVLNRFSKDIGQMDELLPYTYYDYCRVGFICDISEMRLLNISTGWKEVPMATLLGATTKGTVILVQSVKQSMKPDIYQNWRLMVLSYAVLLLNVAAMPYLLAAAIPIIALFLFIRHYYLKTSREIKRLEAMNRNPLYSHISATIQGLTTIRAYSAEDRFRHMYHVYQDDHTATWFLFQAGSRWLGSRLDFMCAMFIVVVAITPLLMAEGGISVSAGVVGLALTYAKVLTGGFQWCVRQSAEVESLMTSVERVQEYTRLDQETQPNDQTVDVPKDWPKYGIITAEGLYYAHHNTLPYVLRKMNFCIRAQEKKRQVTGISKRRGLEELRDYPLERDSKSDRAIVQHTALPMSCPAISCKLVGVVGRTGAGKSSMIAALFRLAEPEGNVRIDAIPITAISLNDLRSNMSIIPQDPVLFSGSIRRNLDPFNQYDDSGLWNALQEVQLKETVSELPDGLDTKLTEGGSNFSVGQRQLVCLARAILKHDKILIIDEATANVDHSTDALIQETIRTKFKCCTVLTIAHRLNTIMDSDRVMVLDEGKLVEFEEPYLLLQNKDSLFSNMVEHTSQHLRTNLYETARQAYNSRHERNGDGELDTCRKWSNAEATTVEQERELEPQQQEADNEDGFDDVLAMVRGSSSLEKEKLLLESTA</sequence>
<feature type="transmembrane region" description="Helical" evidence="10">
    <location>
        <begin position="779"/>
        <end position="805"/>
    </location>
</feature>
<keyword evidence="8 10" id="KW-0472">Membrane</keyword>
<dbReference type="InterPro" id="IPR011527">
    <property type="entry name" value="ABC1_TM_dom"/>
</dbReference>
<dbReference type="InterPro" id="IPR027417">
    <property type="entry name" value="P-loop_NTPase"/>
</dbReference>
<feature type="transmembrane region" description="Helical" evidence="10">
    <location>
        <begin position="370"/>
        <end position="395"/>
    </location>
</feature>
<evidence type="ECO:0000256" key="1">
    <source>
        <dbReference type="ARBA" id="ARBA00004141"/>
    </source>
</evidence>
<feature type="transmembrane region" description="Helical" evidence="10">
    <location>
        <begin position="252"/>
        <end position="273"/>
    </location>
</feature>
<accession>A0AAD9QLM9</accession>
<feature type="domain" description="ABC transporter" evidence="11">
    <location>
        <begin position="434"/>
        <end position="656"/>
    </location>
</feature>
<dbReference type="InterPro" id="IPR036640">
    <property type="entry name" value="ABC1_TM_sf"/>
</dbReference>
<organism evidence="13 14">
    <name type="scientific">Acropora cervicornis</name>
    <name type="common">Staghorn coral</name>
    <dbReference type="NCBI Taxonomy" id="6130"/>
    <lineage>
        <taxon>Eukaryota</taxon>
        <taxon>Metazoa</taxon>
        <taxon>Cnidaria</taxon>
        <taxon>Anthozoa</taxon>
        <taxon>Hexacorallia</taxon>
        <taxon>Scleractinia</taxon>
        <taxon>Astrocoeniina</taxon>
        <taxon>Acroporidae</taxon>
        <taxon>Acropora</taxon>
    </lineage>
</organism>
<evidence type="ECO:0000256" key="7">
    <source>
        <dbReference type="ARBA" id="ARBA00022989"/>
    </source>
</evidence>
<feature type="domain" description="ABC transporter" evidence="11">
    <location>
        <begin position="1159"/>
        <end position="1395"/>
    </location>
</feature>
<dbReference type="CDD" id="cd03244">
    <property type="entry name" value="ABCC_MRP_domain2"/>
    <property type="match status" value="1"/>
</dbReference>
<feature type="region of interest" description="Disordered" evidence="9">
    <location>
        <begin position="1437"/>
        <end position="1458"/>
    </location>
</feature>
<reference evidence="13" key="2">
    <citation type="journal article" date="2023" name="Science">
        <title>Genomic signatures of disease resistance in endangered staghorn corals.</title>
        <authorList>
            <person name="Vollmer S.V."/>
            <person name="Selwyn J.D."/>
            <person name="Despard B.A."/>
            <person name="Roesel C.L."/>
        </authorList>
    </citation>
    <scope>NUCLEOTIDE SEQUENCE</scope>
    <source>
        <strain evidence="13">K2</strain>
    </source>
</reference>
<feature type="transmembrane region" description="Helical" evidence="10">
    <location>
        <begin position="227"/>
        <end position="246"/>
    </location>
</feature>
<keyword evidence="14" id="KW-1185">Reference proteome</keyword>
<dbReference type="GO" id="GO:0140359">
    <property type="term" value="F:ABC-type transporter activity"/>
    <property type="evidence" value="ECO:0007669"/>
    <property type="project" value="InterPro"/>
</dbReference>
<feature type="region of interest" description="Disordered" evidence="9">
    <location>
        <begin position="658"/>
        <end position="678"/>
    </location>
</feature>
<feature type="transmembrane region" description="Helical" evidence="10">
    <location>
        <begin position="106"/>
        <end position="124"/>
    </location>
</feature>
<dbReference type="PROSITE" id="PS00211">
    <property type="entry name" value="ABC_TRANSPORTER_1"/>
    <property type="match status" value="2"/>
</dbReference>
<feature type="domain" description="ABC transmembrane type-1" evidence="12">
    <location>
        <begin position="728"/>
        <end position="1077"/>
    </location>
</feature>